<dbReference type="InterPro" id="IPR055312">
    <property type="entry name" value="FBL15-like"/>
</dbReference>
<dbReference type="InterPro" id="IPR036047">
    <property type="entry name" value="F-box-like_dom_sf"/>
</dbReference>
<name>A0AAD8WFJ8_LOLMU</name>
<dbReference type="PANTHER" id="PTHR34709">
    <property type="entry name" value="OS10G0396666 PROTEIN"/>
    <property type="match status" value="1"/>
</dbReference>
<evidence type="ECO:0000259" key="1">
    <source>
        <dbReference type="PROSITE" id="PS50181"/>
    </source>
</evidence>
<comment type="caution">
    <text evidence="2">The sequence shown here is derived from an EMBL/GenBank/DDBJ whole genome shotgun (WGS) entry which is preliminary data.</text>
</comment>
<dbReference type="InterPro" id="IPR006566">
    <property type="entry name" value="FBD"/>
</dbReference>
<dbReference type="Pfam" id="PF12937">
    <property type="entry name" value="F-box-like"/>
    <property type="match status" value="1"/>
</dbReference>
<dbReference type="Gene3D" id="1.20.1280.50">
    <property type="match status" value="1"/>
</dbReference>
<dbReference type="PROSITE" id="PS50181">
    <property type="entry name" value="FBOX"/>
    <property type="match status" value="1"/>
</dbReference>
<keyword evidence="3" id="KW-1185">Reference proteome</keyword>
<dbReference type="AlphaFoldDB" id="A0AAD8WFJ8"/>
<evidence type="ECO:0000313" key="3">
    <source>
        <dbReference type="Proteomes" id="UP001231189"/>
    </source>
</evidence>
<accession>A0AAD8WFJ8</accession>
<organism evidence="2 3">
    <name type="scientific">Lolium multiflorum</name>
    <name type="common">Italian ryegrass</name>
    <name type="synonym">Lolium perenne subsp. multiflorum</name>
    <dbReference type="NCBI Taxonomy" id="4521"/>
    <lineage>
        <taxon>Eukaryota</taxon>
        <taxon>Viridiplantae</taxon>
        <taxon>Streptophyta</taxon>
        <taxon>Embryophyta</taxon>
        <taxon>Tracheophyta</taxon>
        <taxon>Spermatophyta</taxon>
        <taxon>Magnoliopsida</taxon>
        <taxon>Liliopsida</taxon>
        <taxon>Poales</taxon>
        <taxon>Poaceae</taxon>
        <taxon>BOP clade</taxon>
        <taxon>Pooideae</taxon>
        <taxon>Poodae</taxon>
        <taxon>Poeae</taxon>
        <taxon>Poeae Chloroplast Group 2 (Poeae type)</taxon>
        <taxon>Loliodinae</taxon>
        <taxon>Loliinae</taxon>
        <taxon>Lolium</taxon>
    </lineage>
</organism>
<evidence type="ECO:0000313" key="2">
    <source>
        <dbReference type="EMBL" id="KAK1653795.1"/>
    </source>
</evidence>
<feature type="domain" description="F-box" evidence="1">
    <location>
        <begin position="21"/>
        <end position="70"/>
    </location>
</feature>
<dbReference type="Proteomes" id="UP001231189">
    <property type="component" value="Unassembled WGS sequence"/>
</dbReference>
<gene>
    <name evidence="2" type="ORF">QYE76_071600</name>
</gene>
<dbReference type="InterPro" id="IPR001810">
    <property type="entry name" value="F-box_dom"/>
</dbReference>
<dbReference type="Pfam" id="PF08387">
    <property type="entry name" value="FBD"/>
    <property type="match status" value="1"/>
</dbReference>
<reference evidence="2" key="1">
    <citation type="submission" date="2023-07" db="EMBL/GenBank/DDBJ databases">
        <title>A chromosome-level genome assembly of Lolium multiflorum.</title>
        <authorList>
            <person name="Chen Y."/>
            <person name="Copetti D."/>
            <person name="Kolliker R."/>
            <person name="Studer B."/>
        </authorList>
    </citation>
    <scope>NUCLEOTIDE SEQUENCE</scope>
    <source>
        <strain evidence="2">02402/16</strain>
        <tissue evidence="2">Leaf</tissue>
    </source>
</reference>
<proteinExistence type="predicted"/>
<dbReference type="SUPFAM" id="SSF81383">
    <property type="entry name" value="F-box domain"/>
    <property type="match status" value="1"/>
</dbReference>
<dbReference type="EMBL" id="JAUUTY010000004">
    <property type="protein sequence ID" value="KAK1653795.1"/>
    <property type="molecule type" value="Genomic_DNA"/>
</dbReference>
<dbReference type="PANTHER" id="PTHR34709:SF39">
    <property type="entry name" value="F-BOX DOMAIN-CONTAINING PROTEIN"/>
    <property type="match status" value="1"/>
</dbReference>
<sequence>MEDGEARHGGGLNLGPGGGGEDLISALPEDLLLQILVRLRCARAAARTSTVSRRWRALWTRLPELTFRDVALGPLLRALASLQAAAAGAGVPLLDICIVPIFFDSHDENAQFREGVSSLLHAATRLSPVELCFAVRPEIFTRSYMDVKAPLFHRATSIELHGLHLAFPGSPPRWLRLHLAPSTRLDRVYTDPRDTFPALERLSLSSCSVDLTDLVLRCPRLRVLREADGPQYSDIIIRSATLQELDMKSDTPFMFCIHIQAPALKQLALSFSTGGGITVAVSILAPLLEKVSWWCRYTTVTVGLGRWGLYKVTLKPAESNAQRDLTRSGEDDCLQHPHAHVLSLYSFAHISFSFPEAAAELTTEIEKHTIIHFSVLELHFMTRGHVFGALALHILGMHRISSATRSLKIVLSKEDKEACPVNCTCDEPRNWRSQSISLTNLESVEIKGFEGENHEFDFLELIFRCATMLKRVTVRPSDEVTTSNDWCTKIYGFFKAYPFVKCNLDLSPGKHVVHAQLDCSYIQQWLLSLYSSIEA</sequence>
<protein>
    <recommendedName>
        <fullName evidence="1">F-box domain-containing protein</fullName>
    </recommendedName>
</protein>